<comment type="caution">
    <text evidence="1">The sequence shown here is derived from an EMBL/GenBank/DDBJ whole genome shotgun (WGS) entry which is preliminary data.</text>
</comment>
<proteinExistence type="predicted"/>
<accession>A0AAN9K133</accession>
<gene>
    <name evidence="1" type="ORF">VNO77_40864</name>
</gene>
<organism evidence="1 2">
    <name type="scientific">Canavalia gladiata</name>
    <name type="common">Sword bean</name>
    <name type="synonym">Dolichos gladiatus</name>
    <dbReference type="NCBI Taxonomy" id="3824"/>
    <lineage>
        <taxon>Eukaryota</taxon>
        <taxon>Viridiplantae</taxon>
        <taxon>Streptophyta</taxon>
        <taxon>Embryophyta</taxon>
        <taxon>Tracheophyta</taxon>
        <taxon>Spermatophyta</taxon>
        <taxon>Magnoliopsida</taxon>
        <taxon>eudicotyledons</taxon>
        <taxon>Gunneridae</taxon>
        <taxon>Pentapetalae</taxon>
        <taxon>rosids</taxon>
        <taxon>fabids</taxon>
        <taxon>Fabales</taxon>
        <taxon>Fabaceae</taxon>
        <taxon>Papilionoideae</taxon>
        <taxon>50 kb inversion clade</taxon>
        <taxon>NPAAA clade</taxon>
        <taxon>indigoferoid/millettioid clade</taxon>
        <taxon>Phaseoleae</taxon>
        <taxon>Canavalia</taxon>
    </lineage>
</organism>
<keyword evidence="2" id="KW-1185">Reference proteome</keyword>
<name>A0AAN9K133_CANGL</name>
<protein>
    <submittedName>
        <fullName evidence="1">Uncharacterized protein</fullName>
    </submittedName>
</protein>
<dbReference type="EMBL" id="JAYMYQ010000010">
    <property type="protein sequence ID" value="KAK7307627.1"/>
    <property type="molecule type" value="Genomic_DNA"/>
</dbReference>
<reference evidence="1 2" key="1">
    <citation type="submission" date="2024-01" db="EMBL/GenBank/DDBJ databases">
        <title>The genomes of 5 underutilized Papilionoideae crops provide insights into root nodulation and disease resistanc.</title>
        <authorList>
            <person name="Jiang F."/>
        </authorList>
    </citation>
    <scope>NUCLEOTIDE SEQUENCE [LARGE SCALE GENOMIC DNA]</scope>
    <source>
        <strain evidence="1">LVBAO_FW01</strain>
        <tissue evidence="1">Leaves</tissue>
    </source>
</reference>
<dbReference type="Proteomes" id="UP001367508">
    <property type="component" value="Unassembled WGS sequence"/>
</dbReference>
<sequence>MLIDCSMDGNLHSLKLTLLREGPGFGSVTKQVLGMSEYDDNYRQRGREKGKVRDKITRIKPSHHHRPGSPLFKIKWNCWDLQRITSVGLSCLSYICETTSLPPKKKKMKRHHFRRSQVQDSVVNRFRKSRDLESLKKWAPGPFKYSGM</sequence>
<dbReference type="AlphaFoldDB" id="A0AAN9K133"/>
<evidence type="ECO:0000313" key="1">
    <source>
        <dbReference type="EMBL" id="KAK7307627.1"/>
    </source>
</evidence>
<evidence type="ECO:0000313" key="2">
    <source>
        <dbReference type="Proteomes" id="UP001367508"/>
    </source>
</evidence>